<dbReference type="InterPro" id="IPR014743">
    <property type="entry name" value="Cl-channel_core"/>
</dbReference>
<keyword evidence="4 9" id="KW-1133">Transmembrane helix</keyword>
<dbReference type="Gene3D" id="1.10.3080.10">
    <property type="entry name" value="Clc chloride channel"/>
    <property type="match status" value="1"/>
</dbReference>
<evidence type="ECO:0000313" key="12">
    <source>
        <dbReference type="Proteomes" id="UP000310108"/>
    </source>
</evidence>
<feature type="transmembrane region" description="Helical" evidence="9">
    <location>
        <begin position="170"/>
        <end position="190"/>
    </location>
</feature>
<dbReference type="SUPFAM" id="SSF81340">
    <property type="entry name" value="Clc chloride channel"/>
    <property type="match status" value="1"/>
</dbReference>
<feature type="transmembrane region" description="Helical" evidence="9">
    <location>
        <begin position="366"/>
        <end position="385"/>
    </location>
</feature>
<comment type="caution">
    <text evidence="9">Lacks conserved residue(s) required for the propagation of feature annotation.</text>
</comment>
<reference evidence="11 12" key="1">
    <citation type="journal article" date="2019" name="PLoS ONE">
        <title>Comparative genome analysis indicates high evolutionary potential of pathogenicity genes in Colletotrichum tanaceti.</title>
        <authorList>
            <person name="Lelwala R.V."/>
            <person name="Korhonen P.K."/>
            <person name="Young N.D."/>
            <person name="Scott J.B."/>
            <person name="Ades P.A."/>
            <person name="Gasser R.B."/>
            <person name="Taylor P.W.J."/>
        </authorList>
    </citation>
    <scope>NUCLEOTIDE SEQUENCE [LARGE SCALE GENOMIC DNA]</scope>
    <source>
        <strain evidence="11">BRIP57314</strain>
    </source>
</reference>
<accession>A0A4U6XGM7</accession>
<dbReference type="STRING" id="1306861.A0A4U6XGM7"/>
<evidence type="ECO:0000256" key="7">
    <source>
        <dbReference type="ARBA" id="ARBA00023214"/>
    </source>
</evidence>
<feature type="domain" description="CBS" evidence="10">
    <location>
        <begin position="724"/>
        <end position="785"/>
    </location>
</feature>
<dbReference type="InterPro" id="IPR000644">
    <property type="entry name" value="CBS_dom"/>
</dbReference>
<dbReference type="GO" id="GO:0005794">
    <property type="term" value="C:Golgi apparatus"/>
    <property type="evidence" value="ECO:0007669"/>
    <property type="project" value="TreeGrafter"/>
</dbReference>
<comment type="similarity">
    <text evidence="9">Belongs to the chloride channel (TC 2.A.49) family.</text>
</comment>
<dbReference type="PRINTS" id="PR00762">
    <property type="entry name" value="CLCHANNEL"/>
</dbReference>
<comment type="caution">
    <text evidence="11">The sequence shown here is derived from an EMBL/GenBank/DDBJ whole genome shotgun (WGS) entry which is preliminary data.</text>
</comment>
<feature type="transmembrane region" description="Helical" evidence="9">
    <location>
        <begin position="405"/>
        <end position="426"/>
    </location>
</feature>
<name>A0A4U6XGM7_9PEZI</name>
<organism evidence="11 12">
    <name type="scientific">Colletotrichum tanaceti</name>
    <dbReference type="NCBI Taxonomy" id="1306861"/>
    <lineage>
        <taxon>Eukaryota</taxon>
        <taxon>Fungi</taxon>
        <taxon>Dikarya</taxon>
        <taxon>Ascomycota</taxon>
        <taxon>Pezizomycotina</taxon>
        <taxon>Sordariomycetes</taxon>
        <taxon>Hypocreomycetidae</taxon>
        <taxon>Glomerellales</taxon>
        <taxon>Glomerellaceae</taxon>
        <taxon>Colletotrichum</taxon>
        <taxon>Colletotrichum destructivum species complex</taxon>
    </lineage>
</organism>
<evidence type="ECO:0000256" key="6">
    <source>
        <dbReference type="ARBA" id="ARBA00023136"/>
    </source>
</evidence>
<dbReference type="Pfam" id="PF00654">
    <property type="entry name" value="Voltage_CLC"/>
    <property type="match status" value="2"/>
</dbReference>
<dbReference type="GO" id="GO:0005886">
    <property type="term" value="C:plasma membrane"/>
    <property type="evidence" value="ECO:0007669"/>
    <property type="project" value="TreeGrafter"/>
</dbReference>
<keyword evidence="2 9" id="KW-0813">Transport</keyword>
<proteinExistence type="inferred from homology"/>
<dbReference type="SUPFAM" id="SSF54631">
    <property type="entry name" value="CBS-domain pair"/>
    <property type="match status" value="1"/>
</dbReference>
<keyword evidence="12" id="KW-1185">Reference proteome</keyword>
<evidence type="ECO:0000256" key="3">
    <source>
        <dbReference type="ARBA" id="ARBA00022692"/>
    </source>
</evidence>
<evidence type="ECO:0000256" key="5">
    <source>
        <dbReference type="ARBA" id="ARBA00023065"/>
    </source>
</evidence>
<dbReference type="GO" id="GO:0005247">
    <property type="term" value="F:voltage-gated chloride channel activity"/>
    <property type="evidence" value="ECO:0007669"/>
    <property type="project" value="TreeGrafter"/>
</dbReference>
<sequence length="785" mass="85801">MASDNTPSPSPNETSALLPKSTSRISIPGFFRSASLFSLSKADQALGQSAPLGDRLPYNDYTTIDWLRDLTKDSSRARRLHARPGIRGRLLRWFDQSQGWIAAAVIGLLTALVAFVVDVSVATVSDWKEGYCGTNAFLDRGRCCWDVAETDVCDAWRPWVDGEREGGSYVAGYAIYVLFALLFGVVAGNVTMTTRASLPAVNADSVVTTGTMAEGKTMYMAAGSGIPEIKTILSGFVIPHFLDLKVLVVKAVGATFAVSTGMCLGKEGPFVHISTCVGWLVANWFPKYRDNPRKMREMLSVACSSGLSVAFGAPIGGVLFSYEVGTISWIQSTDRPTVVLLMLLVLLVLLILTIGQEISTYFPRRVMWKAFLCSLIAAIALKALNPTGTGKLVLFETNYGVDYDPVHYLVFVFLGLCGGVFGGVFCQANFLWSKRFRKYDVVKKHPVFELCGVVLVTALLQYPNVLIRDTGDVSLSKLLVDCKDPTGEWICEQEQGSDKTAYMLRLAGGAVIKLLLTIITFGCKVPSGIIIPALDGGALFGRLVGQFIGNISPGIFAMVGAAAFLAGVSRMTVSLAVIMFELTGEVTYVPAFMCAILTAKWVADAISSESVYDLSQHLLGHPFLDAEQAYEVVRHREATARELIPPPATMKEITLRTGREYQVRKDVLAEKLRKLKGRGLMDAGLVLVNASGLLFGYWPEAEVEYALHMEDEGEDEIDVRSETMTELIDRTPITVSAEAPMEYVLEMFGKLGPRYIIIVEPETAKVLGVVLKKRLLDFLDRVKEH</sequence>
<dbReference type="GO" id="GO:0005769">
    <property type="term" value="C:early endosome"/>
    <property type="evidence" value="ECO:0007669"/>
    <property type="project" value="TreeGrafter"/>
</dbReference>
<dbReference type="SMART" id="SM00116">
    <property type="entry name" value="CBS"/>
    <property type="match status" value="1"/>
</dbReference>
<dbReference type="EMBL" id="PJEX01000123">
    <property type="protein sequence ID" value="TKW54754.1"/>
    <property type="molecule type" value="Genomic_DNA"/>
</dbReference>
<feature type="transmembrane region" description="Helical" evidence="9">
    <location>
        <begin position="586"/>
        <end position="603"/>
    </location>
</feature>
<feature type="transmembrane region" description="Helical" evidence="9">
    <location>
        <begin position="299"/>
        <end position="322"/>
    </location>
</feature>
<dbReference type="OrthoDB" id="44789at2759"/>
<dbReference type="InterPro" id="IPR001807">
    <property type="entry name" value="ClC"/>
</dbReference>
<evidence type="ECO:0000256" key="1">
    <source>
        <dbReference type="ARBA" id="ARBA00004141"/>
    </source>
</evidence>
<evidence type="ECO:0000256" key="2">
    <source>
        <dbReference type="ARBA" id="ARBA00022448"/>
    </source>
</evidence>
<dbReference type="AlphaFoldDB" id="A0A4U6XGM7"/>
<keyword evidence="7 9" id="KW-0868">Chloride</keyword>
<evidence type="ECO:0000256" key="8">
    <source>
        <dbReference type="PROSITE-ProRule" id="PRU00703"/>
    </source>
</evidence>
<evidence type="ECO:0000313" key="11">
    <source>
        <dbReference type="EMBL" id="TKW54754.1"/>
    </source>
</evidence>
<keyword evidence="6 9" id="KW-0472">Membrane</keyword>
<dbReference type="Proteomes" id="UP000310108">
    <property type="component" value="Unassembled WGS sequence"/>
</dbReference>
<protein>
    <recommendedName>
        <fullName evidence="9">Chloride channel protein</fullName>
    </recommendedName>
</protein>
<feature type="transmembrane region" description="Helical" evidence="9">
    <location>
        <begin position="510"/>
        <end position="534"/>
    </location>
</feature>
<gene>
    <name evidence="11" type="primary">Clcn4</name>
    <name evidence="11" type="ORF">CTA1_12189</name>
</gene>
<comment type="subcellular location">
    <subcellularLocation>
        <location evidence="1 9">Membrane</location>
        <topology evidence="1 9">Multi-pass membrane protein</topology>
    </subcellularLocation>
</comment>
<dbReference type="InterPro" id="IPR046342">
    <property type="entry name" value="CBS_dom_sf"/>
</dbReference>
<keyword evidence="5 9" id="KW-0406">Ion transport</keyword>
<dbReference type="CDD" id="cd03684">
    <property type="entry name" value="ClC_3_like"/>
    <property type="match status" value="1"/>
</dbReference>
<evidence type="ECO:0000256" key="4">
    <source>
        <dbReference type="ARBA" id="ARBA00022989"/>
    </source>
</evidence>
<feature type="transmembrane region" description="Helical" evidence="9">
    <location>
        <begin position="99"/>
        <end position="117"/>
    </location>
</feature>
<dbReference type="PANTHER" id="PTHR45711">
    <property type="entry name" value="CHLORIDE CHANNEL PROTEIN"/>
    <property type="match status" value="1"/>
</dbReference>
<evidence type="ECO:0000259" key="10">
    <source>
        <dbReference type="PROSITE" id="PS51371"/>
    </source>
</evidence>
<feature type="transmembrane region" description="Helical" evidence="9">
    <location>
        <begin position="337"/>
        <end position="354"/>
    </location>
</feature>
<feature type="transmembrane region" description="Helical" evidence="9">
    <location>
        <begin position="555"/>
        <end position="580"/>
    </location>
</feature>
<keyword evidence="8" id="KW-0129">CBS domain</keyword>
<dbReference type="PANTHER" id="PTHR45711:SF3">
    <property type="entry name" value="CLC CHANNEL"/>
    <property type="match status" value="1"/>
</dbReference>
<evidence type="ECO:0000256" key="9">
    <source>
        <dbReference type="RuleBase" id="RU361221"/>
    </source>
</evidence>
<dbReference type="PROSITE" id="PS51371">
    <property type="entry name" value="CBS"/>
    <property type="match status" value="1"/>
</dbReference>
<keyword evidence="3 9" id="KW-0812">Transmembrane</keyword>